<evidence type="ECO:0000313" key="6">
    <source>
        <dbReference type="EMBL" id="SHK15500.1"/>
    </source>
</evidence>
<dbReference type="STRING" id="1121322.SAMN02745136_01874"/>
<dbReference type="InterPro" id="IPR012334">
    <property type="entry name" value="Pectin_lyas_fold"/>
</dbReference>
<sequence length="459" mass="49339">MKKYFNKNILMVILFLTTFTIFFLQMDVTKADGGTYYVSSVNGNDKNNGSADSPWKTIQKAAGSVKAGDTVVVRGGTYKEKVTMKTSGTSNDYITFKNYEGETPIIDGSGQSASDDDSTNALILINNQSYIKVVGFSVTNYVVSNQSVPAGIRVTGASKNVEIRNCKVYGIKTTYSGSNQDRNAHAIAIYGSNSNSAIDGLVIDNCEVYNCVLGQSESIALNGNVTNFKVTNNKVHDNDNIGIDFIGYEGTASSNDYVRSGICSGNQVWNISSAKNKTYTDLCADGIYVDGGADIVIENNKVWASDIGIETASEHKNKATDKVTVRNNLVYNCGLYGISMGGSGDTNGKATNIKIYNNTAYNNSVNMNIQKYCQYSSNVIKNNIFYQGTAFEGTKTSIVISNNVTSNPKFVNPGVDFHLQADSAAINAGVNDSDIGSVDLDGNTRIQGGTVDCGCYEKQ</sequence>
<dbReference type="Pfam" id="PF07602">
    <property type="entry name" value="DUF1565"/>
    <property type="match status" value="1"/>
</dbReference>
<dbReference type="InterPro" id="IPR011459">
    <property type="entry name" value="DUF1565"/>
</dbReference>
<dbReference type="InterPro" id="IPR006626">
    <property type="entry name" value="PbH1"/>
</dbReference>
<dbReference type="SMART" id="SM00710">
    <property type="entry name" value="PbH1"/>
    <property type="match status" value="8"/>
</dbReference>
<dbReference type="RefSeq" id="WP_073275083.1">
    <property type="nucleotide sequence ID" value="NZ_FRAC01000009.1"/>
</dbReference>
<evidence type="ECO:0000313" key="7">
    <source>
        <dbReference type="Proteomes" id="UP000184386"/>
    </source>
</evidence>
<comment type="subcellular location">
    <subcellularLocation>
        <location evidence="1">Secreted</location>
    </subcellularLocation>
</comment>
<protein>
    <submittedName>
        <fullName evidence="6">Right handed beta helix region</fullName>
    </submittedName>
</protein>
<dbReference type="Gene3D" id="2.160.20.10">
    <property type="entry name" value="Single-stranded right-handed beta-helix, Pectin lyase-like"/>
    <property type="match status" value="1"/>
</dbReference>
<evidence type="ECO:0000256" key="3">
    <source>
        <dbReference type="ARBA" id="ARBA00022729"/>
    </source>
</evidence>
<dbReference type="InterPro" id="IPR039448">
    <property type="entry name" value="Beta_helix"/>
</dbReference>
<dbReference type="Proteomes" id="UP000184386">
    <property type="component" value="Unassembled WGS sequence"/>
</dbReference>
<keyword evidence="7" id="KW-1185">Reference proteome</keyword>
<dbReference type="SUPFAM" id="SSF51126">
    <property type="entry name" value="Pectin lyase-like"/>
    <property type="match status" value="1"/>
</dbReference>
<dbReference type="GO" id="GO:0005576">
    <property type="term" value="C:extracellular region"/>
    <property type="evidence" value="ECO:0007669"/>
    <property type="project" value="UniProtKB-SubCell"/>
</dbReference>
<evidence type="ECO:0000259" key="5">
    <source>
        <dbReference type="Pfam" id="PF13229"/>
    </source>
</evidence>
<keyword evidence="2" id="KW-0964">Secreted</keyword>
<dbReference type="GO" id="GO:0016837">
    <property type="term" value="F:carbon-oxygen lyase activity, acting on polysaccharides"/>
    <property type="evidence" value="ECO:0007669"/>
    <property type="project" value="TreeGrafter"/>
</dbReference>
<dbReference type="OrthoDB" id="9795486at2"/>
<evidence type="ECO:0000256" key="2">
    <source>
        <dbReference type="ARBA" id="ARBA00022525"/>
    </source>
</evidence>
<keyword evidence="3" id="KW-0732">Signal</keyword>
<dbReference type="InterPro" id="IPR052052">
    <property type="entry name" value="Polysaccharide_Lyase_9"/>
</dbReference>
<feature type="domain" description="Right handed beta helix" evidence="5">
    <location>
        <begin position="272"/>
        <end position="412"/>
    </location>
</feature>
<organism evidence="6 7">
    <name type="scientific">Anaerocolumna jejuensis DSM 15929</name>
    <dbReference type="NCBI Taxonomy" id="1121322"/>
    <lineage>
        <taxon>Bacteria</taxon>
        <taxon>Bacillati</taxon>
        <taxon>Bacillota</taxon>
        <taxon>Clostridia</taxon>
        <taxon>Lachnospirales</taxon>
        <taxon>Lachnospiraceae</taxon>
        <taxon>Anaerocolumna</taxon>
    </lineage>
</organism>
<dbReference type="PANTHER" id="PTHR40088">
    <property type="entry name" value="PECTATE LYASE (EUROFUNG)"/>
    <property type="match status" value="1"/>
</dbReference>
<dbReference type="PANTHER" id="PTHR40088:SF2">
    <property type="entry name" value="SECRETED SUGAR HYDROLASE"/>
    <property type="match status" value="1"/>
</dbReference>
<evidence type="ECO:0000256" key="1">
    <source>
        <dbReference type="ARBA" id="ARBA00004613"/>
    </source>
</evidence>
<dbReference type="InterPro" id="IPR059226">
    <property type="entry name" value="Choice_anch_Q_dom"/>
</dbReference>
<dbReference type="InterPro" id="IPR011050">
    <property type="entry name" value="Pectin_lyase_fold/virulence"/>
</dbReference>
<reference evidence="6 7" key="1">
    <citation type="submission" date="2016-11" db="EMBL/GenBank/DDBJ databases">
        <authorList>
            <person name="Jaros S."/>
            <person name="Januszkiewicz K."/>
            <person name="Wedrychowicz H."/>
        </authorList>
    </citation>
    <scope>NUCLEOTIDE SEQUENCE [LARGE SCALE GENOMIC DNA]</scope>
    <source>
        <strain evidence="6 7">DSM 15929</strain>
    </source>
</reference>
<feature type="domain" description="DUF1565" evidence="4">
    <location>
        <begin position="41"/>
        <end position="203"/>
    </location>
</feature>
<dbReference type="EMBL" id="FRAC01000009">
    <property type="protein sequence ID" value="SHK15500.1"/>
    <property type="molecule type" value="Genomic_DNA"/>
</dbReference>
<dbReference type="AlphaFoldDB" id="A0A1M6Q5S4"/>
<gene>
    <name evidence="6" type="ORF">SAMN02745136_01874</name>
</gene>
<dbReference type="NCBIfam" id="NF041518">
    <property type="entry name" value="choice_anch_Q"/>
    <property type="match status" value="1"/>
</dbReference>
<name>A0A1M6Q5S4_9FIRM</name>
<proteinExistence type="predicted"/>
<dbReference type="Pfam" id="PF13229">
    <property type="entry name" value="Beta_helix"/>
    <property type="match status" value="1"/>
</dbReference>
<accession>A0A1M6Q5S4</accession>
<evidence type="ECO:0000259" key="4">
    <source>
        <dbReference type="Pfam" id="PF07602"/>
    </source>
</evidence>